<dbReference type="AlphaFoldDB" id="A0A917PKG1"/>
<comment type="caution">
    <text evidence="1">The sequence shown here is derived from an EMBL/GenBank/DDBJ whole genome shotgun (WGS) entry which is preliminary data.</text>
</comment>
<evidence type="ECO:0000313" key="2">
    <source>
        <dbReference type="Proteomes" id="UP000635983"/>
    </source>
</evidence>
<keyword evidence="2" id="KW-1185">Reference proteome</keyword>
<accession>A0A917PKG1</accession>
<reference evidence="1" key="1">
    <citation type="journal article" date="2014" name="Int. J. Syst. Evol. Microbiol.">
        <title>Complete genome sequence of Corynebacterium casei LMG S-19264T (=DSM 44701T), isolated from a smear-ripened cheese.</title>
        <authorList>
            <consortium name="US DOE Joint Genome Institute (JGI-PGF)"/>
            <person name="Walter F."/>
            <person name="Albersmeier A."/>
            <person name="Kalinowski J."/>
            <person name="Ruckert C."/>
        </authorList>
    </citation>
    <scope>NUCLEOTIDE SEQUENCE</scope>
    <source>
        <strain evidence="1">JCM 30078</strain>
    </source>
</reference>
<reference evidence="1" key="2">
    <citation type="submission" date="2020-09" db="EMBL/GenBank/DDBJ databases">
        <authorList>
            <person name="Sun Q."/>
            <person name="Ohkuma M."/>
        </authorList>
    </citation>
    <scope>NUCLEOTIDE SEQUENCE</scope>
    <source>
        <strain evidence="1">JCM 30078</strain>
    </source>
</reference>
<name>A0A917PKG1_9PSED</name>
<dbReference type="RefSeq" id="WP_188981581.1">
    <property type="nucleotide sequence ID" value="NZ_BMPO01000001.1"/>
</dbReference>
<sequence>MKRDIFKAKQIADLIEQYADKHGIAPATLASLYLTTYRPTAEEVEVSEYIVKLMGEEGLIKMETHPLTGESLFQLTSRGHDFIANYEPLKAG</sequence>
<proteinExistence type="predicted"/>
<dbReference type="Proteomes" id="UP000635983">
    <property type="component" value="Unassembled WGS sequence"/>
</dbReference>
<gene>
    <name evidence="1" type="ORF">GCM10009304_05390</name>
</gene>
<dbReference type="EMBL" id="BMPO01000001">
    <property type="protein sequence ID" value="GGJ82392.1"/>
    <property type="molecule type" value="Genomic_DNA"/>
</dbReference>
<organism evidence="1 2">
    <name type="scientific">Pseudomonas matsuisoli</name>
    <dbReference type="NCBI Taxonomy" id="1515666"/>
    <lineage>
        <taxon>Bacteria</taxon>
        <taxon>Pseudomonadati</taxon>
        <taxon>Pseudomonadota</taxon>
        <taxon>Gammaproteobacteria</taxon>
        <taxon>Pseudomonadales</taxon>
        <taxon>Pseudomonadaceae</taxon>
        <taxon>Pseudomonas</taxon>
    </lineage>
</organism>
<evidence type="ECO:0000313" key="1">
    <source>
        <dbReference type="EMBL" id="GGJ82392.1"/>
    </source>
</evidence>
<protein>
    <submittedName>
        <fullName evidence="1">Uncharacterized protein</fullName>
    </submittedName>
</protein>